<dbReference type="SUPFAM" id="SSF52540">
    <property type="entry name" value="P-loop containing nucleoside triphosphate hydrolases"/>
    <property type="match status" value="1"/>
</dbReference>
<dbReference type="GO" id="GO:0006220">
    <property type="term" value="P:pyrimidine nucleotide metabolic process"/>
    <property type="evidence" value="ECO:0007669"/>
    <property type="project" value="UniProtKB-UniRule"/>
</dbReference>
<evidence type="ECO:0000256" key="2">
    <source>
        <dbReference type="ARBA" id="ARBA00022679"/>
    </source>
</evidence>
<evidence type="ECO:0000256" key="1">
    <source>
        <dbReference type="ARBA" id="ARBA00009427"/>
    </source>
</evidence>
<evidence type="ECO:0000256" key="4">
    <source>
        <dbReference type="ARBA" id="ARBA00022777"/>
    </source>
</evidence>
<dbReference type="InterPro" id="IPR003136">
    <property type="entry name" value="Cytidylate_kin"/>
</dbReference>
<dbReference type="Gene3D" id="3.40.50.300">
    <property type="entry name" value="P-loop containing nucleotide triphosphate hydrolases"/>
    <property type="match status" value="1"/>
</dbReference>
<dbReference type="GO" id="GO:0005524">
    <property type="term" value="F:ATP binding"/>
    <property type="evidence" value="ECO:0007669"/>
    <property type="project" value="UniProtKB-UniRule"/>
</dbReference>
<dbReference type="EC" id="2.7.4.25" evidence="8"/>
<comment type="catalytic activity">
    <reaction evidence="7 8">
        <text>CMP + ATP = CDP + ADP</text>
        <dbReference type="Rhea" id="RHEA:11600"/>
        <dbReference type="ChEBI" id="CHEBI:30616"/>
        <dbReference type="ChEBI" id="CHEBI:58069"/>
        <dbReference type="ChEBI" id="CHEBI:60377"/>
        <dbReference type="ChEBI" id="CHEBI:456216"/>
        <dbReference type="EC" id="2.7.4.25"/>
    </reaction>
</comment>
<evidence type="ECO:0000256" key="6">
    <source>
        <dbReference type="ARBA" id="ARBA00047615"/>
    </source>
</evidence>
<dbReference type="Proteomes" id="UP000031307">
    <property type="component" value="Unassembled WGS sequence"/>
</dbReference>
<comment type="catalytic activity">
    <reaction evidence="6 8">
        <text>dCMP + ATP = dCDP + ADP</text>
        <dbReference type="Rhea" id="RHEA:25094"/>
        <dbReference type="ChEBI" id="CHEBI:30616"/>
        <dbReference type="ChEBI" id="CHEBI:57566"/>
        <dbReference type="ChEBI" id="CHEBI:58593"/>
        <dbReference type="ChEBI" id="CHEBI:456216"/>
        <dbReference type="EC" id="2.7.4.25"/>
    </reaction>
</comment>
<comment type="subcellular location">
    <subcellularLocation>
        <location evidence="8">Cytoplasm</location>
    </subcellularLocation>
</comment>
<feature type="domain" description="Cytidylate kinase" evidence="9">
    <location>
        <begin position="5"/>
        <end position="219"/>
    </location>
</feature>
<organism evidence="10 11">
    <name type="scientific">Parachlamydia acanthamoebae</name>
    <dbReference type="NCBI Taxonomy" id="83552"/>
    <lineage>
        <taxon>Bacteria</taxon>
        <taxon>Pseudomonadati</taxon>
        <taxon>Chlamydiota</taxon>
        <taxon>Chlamydiia</taxon>
        <taxon>Parachlamydiales</taxon>
        <taxon>Parachlamydiaceae</taxon>
        <taxon>Parachlamydia</taxon>
    </lineage>
</organism>
<keyword evidence="2 8" id="KW-0808">Transferase</keyword>
<comment type="similarity">
    <text evidence="1 8">Belongs to the cytidylate kinase family. Type 1 subfamily.</text>
</comment>
<protein>
    <recommendedName>
        <fullName evidence="8">Cytidylate kinase</fullName>
        <shortName evidence="8">CK</shortName>
        <ecNumber evidence="8">2.7.4.25</ecNumber>
    </recommendedName>
    <alternativeName>
        <fullName evidence="8">Cytidine monophosphate kinase</fullName>
        <shortName evidence="8">CMP kinase</shortName>
    </alternativeName>
</protein>
<evidence type="ECO:0000256" key="8">
    <source>
        <dbReference type="HAMAP-Rule" id="MF_00238"/>
    </source>
</evidence>
<evidence type="ECO:0000256" key="3">
    <source>
        <dbReference type="ARBA" id="ARBA00022741"/>
    </source>
</evidence>
<keyword evidence="8" id="KW-0963">Cytoplasm</keyword>
<comment type="caution">
    <text evidence="10">The sequence shown here is derived from an EMBL/GenBank/DDBJ whole genome shotgun (WGS) entry which is preliminary data.</text>
</comment>
<reference evidence="10 11" key="1">
    <citation type="journal article" date="2014" name="Mol. Biol. Evol.">
        <title>Massive expansion of Ubiquitination-related gene families within the Chlamydiae.</title>
        <authorList>
            <person name="Domman D."/>
            <person name="Collingro A."/>
            <person name="Lagkouvardos I."/>
            <person name="Gehre L."/>
            <person name="Weinmaier T."/>
            <person name="Rattei T."/>
            <person name="Subtil A."/>
            <person name="Horn M."/>
        </authorList>
    </citation>
    <scope>NUCLEOTIDE SEQUENCE [LARGE SCALE GENOMIC DNA]</scope>
    <source>
        <strain evidence="10 11">OEW1</strain>
    </source>
</reference>
<evidence type="ECO:0000256" key="7">
    <source>
        <dbReference type="ARBA" id="ARBA00048478"/>
    </source>
</evidence>
<evidence type="ECO:0000259" key="9">
    <source>
        <dbReference type="Pfam" id="PF02224"/>
    </source>
</evidence>
<proteinExistence type="inferred from homology"/>
<keyword evidence="5 8" id="KW-0067">ATP-binding</keyword>
<dbReference type="Pfam" id="PF02224">
    <property type="entry name" value="Cytidylate_kin"/>
    <property type="match status" value="1"/>
</dbReference>
<dbReference type="GO" id="GO:0036430">
    <property type="term" value="F:CMP kinase activity"/>
    <property type="evidence" value="ECO:0007669"/>
    <property type="project" value="RHEA"/>
</dbReference>
<evidence type="ECO:0000313" key="10">
    <source>
        <dbReference type="EMBL" id="KIA77074.1"/>
    </source>
</evidence>
<dbReference type="PANTHER" id="PTHR21299:SF2">
    <property type="entry name" value="CYTIDYLATE KINASE"/>
    <property type="match status" value="1"/>
</dbReference>
<gene>
    <name evidence="8 10" type="primary">cmk</name>
    <name evidence="10" type="ORF">DB43_GV00240</name>
</gene>
<dbReference type="AlphaFoldDB" id="A0A0C1EKP9"/>
<dbReference type="HAMAP" id="MF_00238">
    <property type="entry name" value="Cytidyl_kinase_type1"/>
    <property type="match status" value="1"/>
</dbReference>
<name>A0A0C1EKP9_9BACT</name>
<dbReference type="PANTHER" id="PTHR21299">
    <property type="entry name" value="CYTIDYLATE KINASE/PANTOATE-BETA-ALANINE LIGASE"/>
    <property type="match status" value="1"/>
</dbReference>
<dbReference type="CDD" id="cd02020">
    <property type="entry name" value="CMPK"/>
    <property type="match status" value="1"/>
</dbReference>
<dbReference type="GO" id="GO:0005829">
    <property type="term" value="C:cytosol"/>
    <property type="evidence" value="ECO:0007669"/>
    <property type="project" value="TreeGrafter"/>
</dbReference>
<sequence length="232" mass="26600">MTMIITIDGPIATGKSTIAKTLAEEIGYIYFDTGAMYRCLTYAYLKEKIDLDQPEEVTAFLDRFQFDVKIRHRERFYYVGEEDVTDQIRGSEVTEAVSIVSAVPEVRERLVNIQRELAIGVNAVFEGRDMGTVVFPDAKIKIFLVGDPEIRARRRYEEVRKKYPKDTEGLTLQKVLEDINERDRKDTTRAISPLKQPEGACVIDTSNLTVDEIVFKILEFKDSLRTHIPPTE</sequence>
<dbReference type="NCBIfam" id="TIGR00017">
    <property type="entry name" value="cmk"/>
    <property type="match status" value="1"/>
</dbReference>
<keyword evidence="4 8" id="KW-0418">Kinase</keyword>
<dbReference type="GO" id="GO:0015949">
    <property type="term" value="P:nucleobase-containing small molecule interconversion"/>
    <property type="evidence" value="ECO:0007669"/>
    <property type="project" value="TreeGrafter"/>
</dbReference>
<dbReference type="GO" id="GO:0036431">
    <property type="term" value="F:dCMP kinase activity"/>
    <property type="evidence" value="ECO:0007669"/>
    <property type="project" value="InterPro"/>
</dbReference>
<dbReference type="InterPro" id="IPR011994">
    <property type="entry name" value="Cytidylate_kinase_dom"/>
</dbReference>
<feature type="binding site" evidence="8">
    <location>
        <begin position="9"/>
        <end position="17"/>
    </location>
    <ligand>
        <name>ATP</name>
        <dbReference type="ChEBI" id="CHEBI:30616"/>
    </ligand>
</feature>
<dbReference type="EMBL" id="JSAM01000091">
    <property type="protein sequence ID" value="KIA77074.1"/>
    <property type="molecule type" value="Genomic_DNA"/>
</dbReference>
<keyword evidence="3 8" id="KW-0547">Nucleotide-binding</keyword>
<evidence type="ECO:0000313" key="11">
    <source>
        <dbReference type="Proteomes" id="UP000031307"/>
    </source>
</evidence>
<dbReference type="InterPro" id="IPR027417">
    <property type="entry name" value="P-loop_NTPase"/>
</dbReference>
<evidence type="ECO:0000256" key="5">
    <source>
        <dbReference type="ARBA" id="ARBA00022840"/>
    </source>
</evidence>
<dbReference type="PATRIC" id="fig|83552.4.peg.1776"/>
<accession>A0A0C1EKP9</accession>